<keyword evidence="2" id="KW-1185">Reference proteome</keyword>
<reference evidence="1" key="1">
    <citation type="submission" date="2011-02" db="EMBL/GenBank/DDBJ databases">
        <title>The genome of the leaf-cutting ant Acromyrmex echinatior suggests key adaptations to social evolution and fungus farming.</title>
        <authorList>
            <person name="Nygaard S."/>
            <person name="Zhang G."/>
        </authorList>
    </citation>
    <scope>NUCLEOTIDE SEQUENCE</scope>
</reference>
<protein>
    <submittedName>
        <fullName evidence="1">Uncharacterized protein</fullName>
    </submittedName>
</protein>
<dbReference type="Proteomes" id="UP000007755">
    <property type="component" value="Unassembled WGS sequence"/>
</dbReference>
<evidence type="ECO:0000313" key="1">
    <source>
        <dbReference type="EMBL" id="EGI60596.1"/>
    </source>
</evidence>
<accession>F4WYU2</accession>
<sequence>MRFGGVAPRGMAWHGMAWHGVAWRGVAWRGAEIPSWPTWYPMDRGGAQVRACESFFLSVRRHLPCVKALCKLRNSPDSHLFPPFLRPRSLQADRLKPVWRACRGAGEWVANNIKYRSSYLSRRGWKERYMDRRGIA</sequence>
<dbReference type="EMBL" id="GL888463">
    <property type="protein sequence ID" value="EGI60596.1"/>
    <property type="molecule type" value="Genomic_DNA"/>
</dbReference>
<name>F4WYU2_ACREC</name>
<dbReference type="InParanoid" id="F4WYU2"/>
<dbReference type="AlphaFoldDB" id="F4WYU2"/>
<evidence type="ECO:0000313" key="2">
    <source>
        <dbReference type="Proteomes" id="UP000007755"/>
    </source>
</evidence>
<organism evidence="2">
    <name type="scientific">Acromyrmex echinatior</name>
    <name type="common">Panamanian leafcutter ant</name>
    <name type="synonym">Acromyrmex octospinosus echinatior</name>
    <dbReference type="NCBI Taxonomy" id="103372"/>
    <lineage>
        <taxon>Eukaryota</taxon>
        <taxon>Metazoa</taxon>
        <taxon>Ecdysozoa</taxon>
        <taxon>Arthropoda</taxon>
        <taxon>Hexapoda</taxon>
        <taxon>Insecta</taxon>
        <taxon>Pterygota</taxon>
        <taxon>Neoptera</taxon>
        <taxon>Endopterygota</taxon>
        <taxon>Hymenoptera</taxon>
        <taxon>Apocrita</taxon>
        <taxon>Aculeata</taxon>
        <taxon>Formicoidea</taxon>
        <taxon>Formicidae</taxon>
        <taxon>Myrmicinae</taxon>
        <taxon>Acromyrmex</taxon>
    </lineage>
</organism>
<gene>
    <name evidence="1" type="ORF">G5I_11156</name>
</gene>
<proteinExistence type="predicted"/>